<sequence>MFNNKQHQSPKKLNSSPENTCEARAIASFAASSSTAVANIHLGKRWLDFAGSRIAITFICHSPPRASVREKPSRNPLSAVVSLRPGGTVVNPAGHELAISGFRERRRLGDWEGFWGLGFD</sequence>
<name>A0AA88DG36_FICCA</name>
<dbReference type="AlphaFoldDB" id="A0AA88DG36"/>
<proteinExistence type="predicted"/>
<dbReference type="Proteomes" id="UP001187192">
    <property type="component" value="Unassembled WGS sequence"/>
</dbReference>
<reference evidence="1" key="1">
    <citation type="submission" date="2023-07" db="EMBL/GenBank/DDBJ databases">
        <title>draft genome sequence of fig (Ficus carica).</title>
        <authorList>
            <person name="Takahashi T."/>
            <person name="Nishimura K."/>
        </authorList>
    </citation>
    <scope>NUCLEOTIDE SEQUENCE</scope>
</reference>
<evidence type="ECO:0000313" key="2">
    <source>
        <dbReference type="Proteomes" id="UP001187192"/>
    </source>
</evidence>
<protein>
    <submittedName>
        <fullName evidence="1">Uncharacterized protein</fullName>
    </submittedName>
</protein>
<keyword evidence="2" id="KW-1185">Reference proteome</keyword>
<accession>A0AA88DG36</accession>
<dbReference type="EMBL" id="BTGU01000007">
    <property type="protein sequence ID" value="GMN37509.1"/>
    <property type="molecule type" value="Genomic_DNA"/>
</dbReference>
<organism evidence="1 2">
    <name type="scientific">Ficus carica</name>
    <name type="common">Common fig</name>
    <dbReference type="NCBI Taxonomy" id="3494"/>
    <lineage>
        <taxon>Eukaryota</taxon>
        <taxon>Viridiplantae</taxon>
        <taxon>Streptophyta</taxon>
        <taxon>Embryophyta</taxon>
        <taxon>Tracheophyta</taxon>
        <taxon>Spermatophyta</taxon>
        <taxon>Magnoliopsida</taxon>
        <taxon>eudicotyledons</taxon>
        <taxon>Gunneridae</taxon>
        <taxon>Pentapetalae</taxon>
        <taxon>rosids</taxon>
        <taxon>fabids</taxon>
        <taxon>Rosales</taxon>
        <taxon>Moraceae</taxon>
        <taxon>Ficeae</taxon>
        <taxon>Ficus</taxon>
    </lineage>
</organism>
<comment type="caution">
    <text evidence="1">The sequence shown here is derived from an EMBL/GenBank/DDBJ whole genome shotgun (WGS) entry which is preliminary data.</text>
</comment>
<gene>
    <name evidence="1" type="ORF">TIFTF001_006875</name>
</gene>
<evidence type="ECO:0000313" key="1">
    <source>
        <dbReference type="EMBL" id="GMN37509.1"/>
    </source>
</evidence>